<accession>A0A8J4A1S9</accession>
<organism evidence="1 2">
    <name type="scientific">Virgisporangium ochraceum</name>
    <dbReference type="NCBI Taxonomy" id="65505"/>
    <lineage>
        <taxon>Bacteria</taxon>
        <taxon>Bacillati</taxon>
        <taxon>Actinomycetota</taxon>
        <taxon>Actinomycetes</taxon>
        <taxon>Micromonosporales</taxon>
        <taxon>Micromonosporaceae</taxon>
        <taxon>Virgisporangium</taxon>
    </lineage>
</organism>
<comment type="caution">
    <text evidence="1">The sequence shown here is derived from an EMBL/GenBank/DDBJ whole genome shotgun (WGS) entry which is preliminary data.</text>
</comment>
<dbReference type="RefSeq" id="WP_203932121.1">
    <property type="nucleotide sequence ID" value="NZ_BOPH01000098.1"/>
</dbReference>
<reference evidence="1" key="1">
    <citation type="submission" date="2021-01" db="EMBL/GenBank/DDBJ databases">
        <title>Whole genome shotgun sequence of Virgisporangium ochraceum NBRC 16418.</title>
        <authorList>
            <person name="Komaki H."/>
            <person name="Tamura T."/>
        </authorList>
    </citation>
    <scope>NUCLEOTIDE SEQUENCE</scope>
    <source>
        <strain evidence="1">NBRC 16418</strain>
    </source>
</reference>
<proteinExistence type="predicted"/>
<protein>
    <submittedName>
        <fullName evidence="1">Uncharacterized protein</fullName>
    </submittedName>
</protein>
<name>A0A8J4A1S9_9ACTN</name>
<dbReference type="AlphaFoldDB" id="A0A8J4A1S9"/>
<gene>
    <name evidence="1" type="ORF">Voc01_071870</name>
</gene>
<sequence>MRWLRRAAARAFPAWGASGRAVEVTLRLRGQPKVRQLAGGTGRPVAVATGPAGTPVLVTTGRDGRVLGGAPDTLRPTKLADVDLVAVTVNPFRENVYAAARSGEPGLRWIGPSCELEYLPTPAPVRDVAMVWSRTGPLLAIATDDGVFHGPGPTGGRRHPDGWRRLGTDPARRVVLCMVNGWLTHLAALTDAGVAFAEEWAVDDWHPLSYPDD</sequence>
<evidence type="ECO:0000313" key="1">
    <source>
        <dbReference type="EMBL" id="GIJ72270.1"/>
    </source>
</evidence>
<dbReference type="Proteomes" id="UP000635606">
    <property type="component" value="Unassembled WGS sequence"/>
</dbReference>
<dbReference type="SUPFAM" id="SSF101898">
    <property type="entry name" value="NHL repeat"/>
    <property type="match status" value="1"/>
</dbReference>
<dbReference type="EMBL" id="BOPH01000098">
    <property type="protein sequence ID" value="GIJ72270.1"/>
    <property type="molecule type" value="Genomic_DNA"/>
</dbReference>
<evidence type="ECO:0000313" key="2">
    <source>
        <dbReference type="Proteomes" id="UP000635606"/>
    </source>
</evidence>
<keyword evidence="2" id="KW-1185">Reference proteome</keyword>